<dbReference type="EMBL" id="BPLR01000272">
    <property type="protein sequence ID" value="GIY93487.1"/>
    <property type="molecule type" value="Genomic_DNA"/>
</dbReference>
<accession>A0AAV4XE39</accession>
<dbReference type="InterPro" id="IPR008978">
    <property type="entry name" value="HSP20-like_chaperone"/>
</dbReference>
<evidence type="ECO:0008006" key="3">
    <source>
        <dbReference type="Google" id="ProtNLM"/>
    </source>
</evidence>
<keyword evidence="2" id="KW-1185">Reference proteome</keyword>
<dbReference type="Gene3D" id="2.60.40.790">
    <property type="match status" value="1"/>
</dbReference>
<evidence type="ECO:0000313" key="1">
    <source>
        <dbReference type="EMBL" id="GIY93487.1"/>
    </source>
</evidence>
<sequence length="95" mass="11145">MTITAKHKTDMIITAKHETKLDSVYEYHEMSRYFDLPVEMDPQTVTIRLNSDDHLTIEVIMNPLKNLIQERNVPMEVSTDPQLINNFVTKDVKNR</sequence>
<comment type="caution">
    <text evidence="1">The sequence shown here is derived from an EMBL/GenBank/DDBJ whole genome shotgun (WGS) entry which is preliminary data.</text>
</comment>
<evidence type="ECO:0000313" key="2">
    <source>
        <dbReference type="Proteomes" id="UP001054945"/>
    </source>
</evidence>
<dbReference type="AlphaFoldDB" id="A0AAV4XE39"/>
<dbReference type="Proteomes" id="UP001054945">
    <property type="component" value="Unassembled WGS sequence"/>
</dbReference>
<organism evidence="1 2">
    <name type="scientific">Caerostris extrusa</name>
    <name type="common">Bark spider</name>
    <name type="synonym">Caerostris bankana</name>
    <dbReference type="NCBI Taxonomy" id="172846"/>
    <lineage>
        <taxon>Eukaryota</taxon>
        <taxon>Metazoa</taxon>
        <taxon>Ecdysozoa</taxon>
        <taxon>Arthropoda</taxon>
        <taxon>Chelicerata</taxon>
        <taxon>Arachnida</taxon>
        <taxon>Araneae</taxon>
        <taxon>Araneomorphae</taxon>
        <taxon>Entelegynae</taxon>
        <taxon>Araneoidea</taxon>
        <taxon>Araneidae</taxon>
        <taxon>Caerostris</taxon>
    </lineage>
</organism>
<gene>
    <name evidence="1" type="ORF">CEXT_718261</name>
</gene>
<proteinExistence type="predicted"/>
<protein>
    <recommendedName>
        <fullName evidence="3">Small heat shock protein</fullName>
    </recommendedName>
</protein>
<name>A0AAV4XE39_CAEEX</name>
<reference evidence="1 2" key="1">
    <citation type="submission" date="2021-06" db="EMBL/GenBank/DDBJ databases">
        <title>Caerostris extrusa draft genome.</title>
        <authorList>
            <person name="Kono N."/>
            <person name="Arakawa K."/>
        </authorList>
    </citation>
    <scope>NUCLEOTIDE SEQUENCE [LARGE SCALE GENOMIC DNA]</scope>
</reference>